<dbReference type="Proteomes" id="UP000821866">
    <property type="component" value="Unassembled WGS sequence"/>
</dbReference>
<name>A0A9J6CU60_RHIMP</name>
<evidence type="ECO:0000313" key="3">
    <source>
        <dbReference type="Proteomes" id="UP000821866"/>
    </source>
</evidence>
<feature type="compositionally biased region" description="Basic and acidic residues" evidence="1">
    <location>
        <begin position="200"/>
        <end position="211"/>
    </location>
</feature>
<gene>
    <name evidence="2" type="ORF">HPB51_029449</name>
</gene>
<accession>A0A9J6CU60</accession>
<feature type="region of interest" description="Disordered" evidence="1">
    <location>
        <begin position="194"/>
        <end position="217"/>
    </location>
</feature>
<keyword evidence="3" id="KW-1185">Reference proteome</keyword>
<proteinExistence type="predicted"/>
<reference evidence="2" key="1">
    <citation type="journal article" date="2020" name="Cell">
        <title>Large-Scale Comparative Analyses of Tick Genomes Elucidate Their Genetic Diversity and Vector Capacities.</title>
        <authorList>
            <consortium name="Tick Genome and Microbiome Consortium (TIGMIC)"/>
            <person name="Jia N."/>
            <person name="Wang J."/>
            <person name="Shi W."/>
            <person name="Du L."/>
            <person name="Sun Y."/>
            <person name="Zhan W."/>
            <person name="Jiang J.F."/>
            <person name="Wang Q."/>
            <person name="Zhang B."/>
            <person name="Ji P."/>
            <person name="Bell-Sakyi L."/>
            <person name="Cui X.M."/>
            <person name="Yuan T.T."/>
            <person name="Jiang B.G."/>
            <person name="Yang W.F."/>
            <person name="Lam T.T."/>
            <person name="Chang Q.C."/>
            <person name="Ding S.J."/>
            <person name="Wang X.J."/>
            <person name="Zhu J.G."/>
            <person name="Ruan X.D."/>
            <person name="Zhao L."/>
            <person name="Wei J.T."/>
            <person name="Ye R.Z."/>
            <person name="Que T.C."/>
            <person name="Du C.H."/>
            <person name="Zhou Y.H."/>
            <person name="Cheng J.X."/>
            <person name="Dai P.F."/>
            <person name="Guo W.B."/>
            <person name="Han X.H."/>
            <person name="Huang E.J."/>
            <person name="Li L.F."/>
            <person name="Wei W."/>
            <person name="Gao Y.C."/>
            <person name="Liu J.Z."/>
            <person name="Shao H.Z."/>
            <person name="Wang X."/>
            <person name="Wang C.C."/>
            <person name="Yang T.C."/>
            <person name="Huo Q.B."/>
            <person name="Li W."/>
            <person name="Chen H.Y."/>
            <person name="Chen S.E."/>
            <person name="Zhou L.G."/>
            <person name="Ni X.B."/>
            <person name="Tian J.H."/>
            <person name="Sheng Y."/>
            <person name="Liu T."/>
            <person name="Pan Y.S."/>
            <person name="Xia L.Y."/>
            <person name="Li J."/>
            <person name="Zhao F."/>
            <person name="Cao W.C."/>
        </authorList>
    </citation>
    <scope>NUCLEOTIDE SEQUENCE</scope>
    <source>
        <strain evidence="2">Rmic-2018</strain>
    </source>
</reference>
<dbReference type="AlphaFoldDB" id="A0A9J6CU60"/>
<reference evidence="2" key="2">
    <citation type="submission" date="2021-09" db="EMBL/GenBank/DDBJ databases">
        <authorList>
            <person name="Jia N."/>
            <person name="Wang J."/>
            <person name="Shi W."/>
            <person name="Du L."/>
            <person name="Sun Y."/>
            <person name="Zhan W."/>
            <person name="Jiang J."/>
            <person name="Wang Q."/>
            <person name="Zhang B."/>
            <person name="Ji P."/>
            <person name="Sakyi L.B."/>
            <person name="Cui X."/>
            <person name="Yuan T."/>
            <person name="Jiang B."/>
            <person name="Yang W."/>
            <person name="Lam T.T.-Y."/>
            <person name="Chang Q."/>
            <person name="Ding S."/>
            <person name="Wang X."/>
            <person name="Zhu J."/>
            <person name="Ruan X."/>
            <person name="Zhao L."/>
            <person name="Wei J."/>
            <person name="Que T."/>
            <person name="Du C."/>
            <person name="Cheng J."/>
            <person name="Dai P."/>
            <person name="Han X."/>
            <person name="Huang E."/>
            <person name="Gao Y."/>
            <person name="Liu J."/>
            <person name="Shao H."/>
            <person name="Ye R."/>
            <person name="Li L."/>
            <person name="Wei W."/>
            <person name="Wang X."/>
            <person name="Wang C."/>
            <person name="Huo Q."/>
            <person name="Li W."/>
            <person name="Guo W."/>
            <person name="Chen H."/>
            <person name="Chen S."/>
            <person name="Zhou L."/>
            <person name="Zhou L."/>
            <person name="Ni X."/>
            <person name="Tian J."/>
            <person name="Zhou Y."/>
            <person name="Sheng Y."/>
            <person name="Liu T."/>
            <person name="Pan Y."/>
            <person name="Xia L."/>
            <person name="Li J."/>
            <person name="Zhao F."/>
            <person name="Cao W."/>
        </authorList>
    </citation>
    <scope>NUCLEOTIDE SEQUENCE</scope>
    <source>
        <strain evidence="2">Rmic-2018</strain>
        <tissue evidence="2">Larvae</tissue>
    </source>
</reference>
<organism evidence="2 3">
    <name type="scientific">Rhipicephalus microplus</name>
    <name type="common">Cattle tick</name>
    <name type="synonym">Boophilus microplus</name>
    <dbReference type="NCBI Taxonomy" id="6941"/>
    <lineage>
        <taxon>Eukaryota</taxon>
        <taxon>Metazoa</taxon>
        <taxon>Ecdysozoa</taxon>
        <taxon>Arthropoda</taxon>
        <taxon>Chelicerata</taxon>
        <taxon>Arachnida</taxon>
        <taxon>Acari</taxon>
        <taxon>Parasitiformes</taxon>
        <taxon>Ixodida</taxon>
        <taxon>Ixodoidea</taxon>
        <taxon>Ixodidae</taxon>
        <taxon>Rhipicephalinae</taxon>
        <taxon>Rhipicephalus</taxon>
        <taxon>Boophilus</taxon>
    </lineage>
</organism>
<evidence type="ECO:0000313" key="2">
    <source>
        <dbReference type="EMBL" id="KAH7932216.1"/>
    </source>
</evidence>
<comment type="caution">
    <text evidence="2">The sequence shown here is derived from an EMBL/GenBank/DDBJ whole genome shotgun (WGS) entry which is preliminary data.</text>
</comment>
<sequence length="345" mass="37780">MGQHAARNSVAEVIVAVGKGPQTPGGWPEVCIPTAPPRVAAKRKAAKTLTRTRLAVPVCSQNSPRLAALCCSWFPTQQWTRRRHRVPADPVSPLGRNAHAGGQEGLPAAFSESAFPPRRGARGDGFSAGVLFDGYTFYEYRIETGCARFIVKSKRSDYWATPCVTLLHNCPSSPQRNGKYRCCSFAPLPSSAETSPSKHSHCEHSSSEAHFDGPPTLSPWAQNSARSRWAPRLRKPRRRCFGERPEFTVVPGEEAPGRLENARTGNPQEPPRFPELARWISCQPVVPSRSPTTAQLWPTGLVLRHLLPPVSYDDVSAALADWISPTPSPVADKSSRKWCPVLGLL</sequence>
<evidence type="ECO:0000256" key="1">
    <source>
        <dbReference type="SAM" id="MobiDB-lite"/>
    </source>
</evidence>
<dbReference type="EMBL" id="JABSTU010006811">
    <property type="protein sequence ID" value="KAH7932216.1"/>
    <property type="molecule type" value="Genomic_DNA"/>
</dbReference>
<protein>
    <submittedName>
        <fullName evidence="2">Uncharacterized protein</fullName>
    </submittedName>
</protein>